<dbReference type="GO" id="GO:0006508">
    <property type="term" value="P:proteolysis"/>
    <property type="evidence" value="ECO:0007669"/>
    <property type="project" value="UniProtKB-KW"/>
</dbReference>
<dbReference type="RefSeq" id="WP_013766010.1">
    <property type="nucleotide sequence ID" value="NC_015510.1"/>
</dbReference>
<dbReference type="OrthoDB" id="9766909at2"/>
<dbReference type="InterPro" id="IPR050396">
    <property type="entry name" value="Glycosyltr_51/Transpeptidase"/>
</dbReference>
<dbReference type="EC" id="2.4.1.129" evidence="22"/>
<comment type="catalytic activity">
    <reaction evidence="17">
        <text>[GlcNAc-(1-&gt;4)-Mur2Ac(oyl-L-Ala-gamma-D-Glu-L-Lys-D-Ala-D-Ala)](n)-di-trans,octa-cis-undecaprenyl diphosphate + beta-D-GlcNAc-(1-&gt;4)-Mur2Ac(oyl-L-Ala-gamma-D-Glu-L-Lys-D-Ala-D-Ala)-di-trans,octa-cis-undecaprenyl diphosphate = [GlcNAc-(1-&gt;4)-Mur2Ac(oyl-L-Ala-gamma-D-Glu-L-Lys-D-Ala-D-Ala)](n+1)-di-trans,octa-cis-undecaprenyl diphosphate + di-trans,octa-cis-undecaprenyl diphosphate + H(+)</text>
        <dbReference type="Rhea" id="RHEA:23708"/>
        <dbReference type="Rhea" id="RHEA-COMP:9602"/>
        <dbReference type="Rhea" id="RHEA-COMP:9603"/>
        <dbReference type="ChEBI" id="CHEBI:15378"/>
        <dbReference type="ChEBI" id="CHEBI:58405"/>
        <dbReference type="ChEBI" id="CHEBI:60033"/>
        <dbReference type="ChEBI" id="CHEBI:78435"/>
        <dbReference type="EC" id="2.4.99.28"/>
    </reaction>
</comment>
<dbReference type="Pfam" id="PF00905">
    <property type="entry name" value="Transpeptidase"/>
    <property type="match status" value="1"/>
</dbReference>
<evidence type="ECO:0000256" key="19">
    <source>
        <dbReference type="SAM" id="Phobius"/>
    </source>
</evidence>
<dbReference type="InterPro" id="IPR001460">
    <property type="entry name" value="PCN-bd_Tpept"/>
</dbReference>
<keyword evidence="19" id="KW-0812">Transmembrane</keyword>
<keyword evidence="6" id="KW-0121">Carboxypeptidase</keyword>
<proteinExistence type="inferred from homology"/>
<dbReference type="InterPro" id="IPR023346">
    <property type="entry name" value="Lysozyme-like_dom_sf"/>
</dbReference>
<evidence type="ECO:0000259" key="20">
    <source>
        <dbReference type="Pfam" id="PF00905"/>
    </source>
</evidence>
<keyword evidence="13 19" id="KW-0472">Membrane</keyword>
<dbReference type="Gene3D" id="1.10.3810.10">
    <property type="entry name" value="Biosynthetic peptidoglycan transglycosylase-like"/>
    <property type="match status" value="1"/>
</dbReference>
<accession>F4KYS9</accession>
<evidence type="ECO:0000256" key="17">
    <source>
        <dbReference type="ARBA" id="ARBA00049902"/>
    </source>
</evidence>
<dbReference type="GO" id="GO:0008955">
    <property type="term" value="F:peptidoglycan glycosyltransferase activity"/>
    <property type="evidence" value="ECO:0007669"/>
    <property type="project" value="UniProtKB-EC"/>
</dbReference>
<protein>
    <submittedName>
        <fullName evidence="22">Peptidoglycan glycosyltransferase</fullName>
        <ecNumber evidence="22">2.4.1.129</ecNumber>
    </submittedName>
</protein>
<reference key="2">
    <citation type="submission" date="2011-04" db="EMBL/GenBank/DDBJ databases">
        <title>Complete sequence of chromosome of Haliscomenobacter hydrossis DSM 1100.</title>
        <authorList>
            <consortium name="US DOE Joint Genome Institute (JGI-PGF)"/>
            <person name="Lucas S."/>
            <person name="Han J."/>
            <person name="Lapidus A."/>
            <person name="Bruce D."/>
            <person name="Goodwin L."/>
            <person name="Pitluck S."/>
            <person name="Peters L."/>
            <person name="Kyrpides N."/>
            <person name="Mavromatis K."/>
            <person name="Ivanova N."/>
            <person name="Ovchinnikova G."/>
            <person name="Pagani I."/>
            <person name="Daligault H."/>
            <person name="Detter J.C."/>
            <person name="Han C."/>
            <person name="Land M."/>
            <person name="Hauser L."/>
            <person name="Markowitz V."/>
            <person name="Cheng J.-F."/>
            <person name="Hugenholtz P."/>
            <person name="Woyke T."/>
            <person name="Wu D."/>
            <person name="Verbarg S."/>
            <person name="Frueling A."/>
            <person name="Brambilla E."/>
            <person name="Klenk H.-P."/>
            <person name="Eisen J.A."/>
        </authorList>
    </citation>
    <scope>NUCLEOTIDE SEQUENCE</scope>
    <source>
        <strain>DSM 1100</strain>
    </source>
</reference>
<feature type="domain" description="Glycosyl transferase family 51" evidence="21">
    <location>
        <begin position="69"/>
        <end position="248"/>
    </location>
</feature>
<comment type="similarity">
    <text evidence="4">In the N-terminal section; belongs to the glycosyltransferase 51 family.</text>
</comment>
<dbReference type="EMBL" id="CP002691">
    <property type="protein sequence ID" value="AEE51471.1"/>
    <property type="molecule type" value="Genomic_DNA"/>
</dbReference>
<dbReference type="HOGENOM" id="CLU_006354_2_4_10"/>
<evidence type="ECO:0000256" key="9">
    <source>
        <dbReference type="ARBA" id="ARBA00022679"/>
    </source>
</evidence>
<feature type="transmembrane region" description="Helical" evidence="19">
    <location>
        <begin position="27"/>
        <end position="47"/>
    </location>
</feature>
<dbReference type="GO" id="GO:0005886">
    <property type="term" value="C:plasma membrane"/>
    <property type="evidence" value="ECO:0007669"/>
    <property type="project" value="UniProtKB-SubCell"/>
</dbReference>
<keyword evidence="5" id="KW-1003">Cell membrane</keyword>
<evidence type="ECO:0000256" key="2">
    <source>
        <dbReference type="ARBA" id="ARBA00004752"/>
    </source>
</evidence>
<gene>
    <name evidence="22" type="ordered locus">Halhy_3619</name>
</gene>
<evidence type="ECO:0000256" key="5">
    <source>
        <dbReference type="ARBA" id="ARBA00022475"/>
    </source>
</evidence>
<dbReference type="PANTHER" id="PTHR32282:SF11">
    <property type="entry name" value="PENICILLIN-BINDING PROTEIN 1B"/>
    <property type="match status" value="1"/>
</dbReference>
<evidence type="ECO:0000256" key="8">
    <source>
        <dbReference type="ARBA" id="ARBA00022676"/>
    </source>
</evidence>
<dbReference type="Gene3D" id="3.40.710.10">
    <property type="entry name" value="DD-peptidase/beta-lactamase superfamily"/>
    <property type="match status" value="2"/>
</dbReference>
<dbReference type="GO" id="GO:0008360">
    <property type="term" value="P:regulation of cell shape"/>
    <property type="evidence" value="ECO:0007669"/>
    <property type="project" value="UniProtKB-KW"/>
</dbReference>
<evidence type="ECO:0000256" key="18">
    <source>
        <dbReference type="SAM" id="MobiDB-lite"/>
    </source>
</evidence>
<dbReference type="InterPro" id="IPR001264">
    <property type="entry name" value="Glyco_trans_51"/>
</dbReference>
<evidence type="ECO:0000259" key="21">
    <source>
        <dbReference type="Pfam" id="PF00912"/>
    </source>
</evidence>
<keyword evidence="8 22" id="KW-0328">Glycosyltransferase</keyword>
<keyword evidence="12" id="KW-0573">Peptidoglycan synthesis</keyword>
<evidence type="ECO:0000256" key="15">
    <source>
        <dbReference type="ARBA" id="ARBA00023316"/>
    </source>
</evidence>
<name>F4KYS9_HALH1</name>
<comment type="pathway">
    <text evidence="2">Cell wall biogenesis; peptidoglycan biosynthesis.</text>
</comment>
<evidence type="ECO:0000256" key="3">
    <source>
        <dbReference type="ARBA" id="ARBA00007090"/>
    </source>
</evidence>
<dbReference type="GO" id="GO:0008658">
    <property type="term" value="F:penicillin binding"/>
    <property type="evidence" value="ECO:0007669"/>
    <property type="project" value="InterPro"/>
</dbReference>
<keyword evidence="10" id="KW-0378">Hydrolase</keyword>
<reference evidence="22 23" key="1">
    <citation type="journal article" date="2011" name="Stand. Genomic Sci.">
        <title>Complete genome sequence of Haliscomenobacter hydrossis type strain (O).</title>
        <authorList>
            <consortium name="US DOE Joint Genome Institute (JGI-PGF)"/>
            <person name="Daligault H."/>
            <person name="Lapidus A."/>
            <person name="Zeytun A."/>
            <person name="Nolan M."/>
            <person name="Lucas S."/>
            <person name="Del Rio T.G."/>
            <person name="Tice H."/>
            <person name="Cheng J.F."/>
            <person name="Tapia R."/>
            <person name="Han C."/>
            <person name="Goodwin L."/>
            <person name="Pitluck S."/>
            <person name="Liolios K."/>
            <person name="Pagani I."/>
            <person name="Ivanova N."/>
            <person name="Huntemann M."/>
            <person name="Mavromatis K."/>
            <person name="Mikhailova N."/>
            <person name="Pati A."/>
            <person name="Chen A."/>
            <person name="Palaniappan K."/>
            <person name="Land M."/>
            <person name="Hauser L."/>
            <person name="Brambilla E.M."/>
            <person name="Rohde M."/>
            <person name="Verbarg S."/>
            <person name="Goker M."/>
            <person name="Bristow J."/>
            <person name="Eisen J.A."/>
            <person name="Markowitz V."/>
            <person name="Hugenholtz P."/>
            <person name="Kyrpides N.C."/>
            <person name="Klenk H.P."/>
            <person name="Woyke T."/>
        </authorList>
    </citation>
    <scope>NUCLEOTIDE SEQUENCE [LARGE SCALE GENOMIC DNA]</scope>
    <source>
        <strain evidence="23">ATCC 27775 / DSM 1100 / LMG 10767 / O</strain>
    </source>
</reference>
<sequence>MRAIINYLFSEANHPTHLSIVKWMWRITLYGLLGGFLFFVFLSFSNLPSLQQLENPRSDEASQVLADNGELLGVIAAENRIPITYDSLSPYLVHALIATEDKRFYEHVGIDFEALGRVMVKTVMLQDRSSGGASTITQQLAKLLFTKKPGSGLARVMQKFKEWIIAVRLERKYTKEEILTMYLNKAEFVNNAYGIKAAADTYFSKTPKNLELHEAAMLIGMLQNPSYFNPLRRPELCKKRREIVLNQMVKNGSLTETRYNEVRVSDLGINFRRKSHIDGIATYFREALRQDLKSILSSKECLQHPDGTPYDLYRDGLKVYTTIDPEVQRLAERAMIKHMSSLQKAFWNEWRGKDPWTYKGGSDANIPSVPTRMAALDNSVRATDRYQVLRDIYLGDITRQIESEMAGEGFFHEDDREIDRMEEENSKPGYLEKLVEQQIIGVPLAAQYRKVMNHSEFPKLLNQWRSLQEVVTRDFRRPVRMRVFTYEPGRNFEKDTVMSPLDSIKYHRMFLQTGILAVEPQSGYVKAWVGGINSKYFQYDHIRISRQVGSTFKPFVYAAAIALNRLSPCYTVYDVQQTIEPGDGDFNLFTRWTPRNFNNEYSGRLINLKEGLRKSKNSVSVKLVKELNSTTPIRTLVHAMGIDSSTRYPNGQYRVPKSPAICLGAADLSVMEMTGAFSTFANNGLFVRPTTVLRIEDKTGKIIYESEVREEQAIQPAPNYVMVELLRYAANISGIKSDVGGKTGTTNDFVDGWFMGMTPNLVVGTWVGGEDRWIHFRSSTYGQGARMAKPFFVEFLRQLESAKDLNFDPSKKFFRPPGDLGIILDCSQYTQGGLNLNPTNTGTGKEDQFGDEINQ</sequence>
<dbReference type="GO" id="GO:0030288">
    <property type="term" value="C:outer membrane-bounded periplasmic space"/>
    <property type="evidence" value="ECO:0007669"/>
    <property type="project" value="TreeGrafter"/>
</dbReference>
<evidence type="ECO:0000256" key="16">
    <source>
        <dbReference type="ARBA" id="ARBA00034000"/>
    </source>
</evidence>
<feature type="region of interest" description="Disordered" evidence="18">
    <location>
        <begin position="835"/>
        <end position="855"/>
    </location>
</feature>
<dbReference type="PANTHER" id="PTHR32282">
    <property type="entry name" value="BINDING PROTEIN TRANSPEPTIDASE, PUTATIVE-RELATED"/>
    <property type="match status" value="1"/>
</dbReference>
<dbReference type="GO" id="GO:0009002">
    <property type="term" value="F:serine-type D-Ala-D-Ala carboxypeptidase activity"/>
    <property type="evidence" value="ECO:0007669"/>
    <property type="project" value="UniProtKB-EC"/>
</dbReference>
<organism evidence="22 23">
    <name type="scientific">Haliscomenobacter hydrossis (strain ATCC 27775 / DSM 1100 / LMG 10767 / O)</name>
    <dbReference type="NCBI Taxonomy" id="760192"/>
    <lineage>
        <taxon>Bacteria</taxon>
        <taxon>Pseudomonadati</taxon>
        <taxon>Bacteroidota</taxon>
        <taxon>Saprospiria</taxon>
        <taxon>Saprospirales</taxon>
        <taxon>Haliscomenobacteraceae</taxon>
        <taxon>Haliscomenobacter</taxon>
    </lineage>
</organism>
<comment type="similarity">
    <text evidence="3">In the C-terminal section; belongs to the transpeptidase family.</text>
</comment>
<dbReference type="KEGG" id="hhy:Halhy_3619"/>
<dbReference type="InterPro" id="IPR036950">
    <property type="entry name" value="PBP_transglycosylase"/>
</dbReference>
<evidence type="ECO:0000256" key="11">
    <source>
        <dbReference type="ARBA" id="ARBA00022960"/>
    </source>
</evidence>
<evidence type="ECO:0000256" key="14">
    <source>
        <dbReference type="ARBA" id="ARBA00023268"/>
    </source>
</evidence>
<dbReference type="SUPFAM" id="SSF56601">
    <property type="entry name" value="beta-lactamase/transpeptidase-like"/>
    <property type="match status" value="1"/>
</dbReference>
<evidence type="ECO:0000256" key="13">
    <source>
        <dbReference type="ARBA" id="ARBA00023136"/>
    </source>
</evidence>
<comment type="subcellular location">
    <subcellularLocation>
        <location evidence="1">Cell membrane</location>
    </subcellularLocation>
</comment>
<evidence type="ECO:0000313" key="23">
    <source>
        <dbReference type="Proteomes" id="UP000008461"/>
    </source>
</evidence>
<evidence type="ECO:0000256" key="4">
    <source>
        <dbReference type="ARBA" id="ARBA00007739"/>
    </source>
</evidence>
<evidence type="ECO:0000256" key="10">
    <source>
        <dbReference type="ARBA" id="ARBA00022801"/>
    </source>
</evidence>
<evidence type="ECO:0000256" key="12">
    <source>
        <dbReference type="ARBA" id="ARBA00022984"/>
    </source>
</evidence>
<keyword evidence="19" id="KW-1133">Transmembrane helix</keyword>
<keyword evidence="7" id="KW-0645">Protease</keyword>
<evidence type="ECO:0000313" key="22">
    <source>
        <dbReference type="EMBL" id="AEE51471.1"/>
    </source>
</evidence>
<dbReference type="Pfam" id="PF00912">
    <property type="entry name" value="Transgly"/>
    <property type="match status" value="1"/>
</dbReference>
<dbReference type="GO" id="GO:0071555">
    <property type="term" value="P:cell wall organization"/>
    <property type="evidence" value="ECO:0007669"/>
    <property type="project" value="UniProtKB-KW"/>
</dbReference>
<keyword evidence="15" id="KW-0961">Cell wall biogenesis/degradation</keyword>
<keyword evidence="9 22" id="KW-0808">Transferase</keyword>
<dbReference type="GO" id="GO:0009252">
    <property type="term" value="P:peptidoglycan biosynthetic process"/>
    <property type="evidence" value="ECO:0007669"/>
    <property type="project" value="UniProtKB-KW"/>
</dbReference>
<dbReference type="AlphaFoldDB" id="F4KYS9"/>
<dbReference type="SUPFAM" id="SSF53955">
    <property type="entry name" value="Lysozyme-like"/>
    <property type="match status" value="1"/>
</dbReference>
<keyword evidence="11" id="KW-0133">Cell shape</keyword>
<feature type="domain" description="Penicillin-binding protein transpeptidase" evidence="20">
    <location>
        <begin position="515"/>
        <end position="759"/>
    </location>
</feature>
<dbReference type="InterPro" id="IPR012338">
    <property type="entry name" value="Beta-lactam/transpept-like"/>
</dbReference>
<evidence type="ECO:0000256" key="7">
    <source>
        <dbReference type="ARBA" id="ARBA00022670"/>
    </source>
</evidence>
<dbReference type="eggNOG" id="COG5009">
    <property type="taxonomic scope" value="Bacteria"/>
</dbReference>
<dbReference type="STRING" id="760192.Halhy_3619"/>
<evidence type="ECO:0000256" key="1">
    <source>
        <dbReference type="ARBA" id="ARBA00004236"/>
    </source>
</evidence>
<keyword evidence="23" id="KW-1185">Reference proteome</keyword>
<evidence type="ECO:0000256" key="6">
    <source>
        <dbReference type="ARBA" id="ARBA00022645"/>
    </source>
</evidence>
<dbReference type="Proteomes" id="UP000008461">
    <property type="component" value="Chromosome"/>
</dbReference>
<keyword evidence="14" id="KW-0511">Multifunctional enzyme</keyword>
<comment type="catalytic activity">
    <reaction evidence="16">
        <text>Preferential cleavage: (Ac)2-L-Lys-D-Ala-|-D-Ala. Also transpeptidation of peptidyl-alanyl moieties that are N-acyl substituents of D-alanine.</text>
        <dbReference type="EC" id="3.4.16.4"/>
    </reaction>
</comment>